<dbReference type="RefSeq" id="WP_344763873.1">
    <property type="nucleotide sequence ID" value="NZ_BAAAZE010000010.1"/>
</dbReference>
<sequence length="88" mass="9607">MRSTRATAAVERLKSRSGNPDYALMRTAAGLFCLMLGPAADPASRLSELLPLDEFVAFVNSFGPQIPRRVTKNDAAFEKQLVAKKPVE</sequence>
<reference evidence="2" key="1">
    <citation type="journal article" date="2019" name="Int. J. Syst. Evol. Microbiol.">
        <title>The Global Catalogue of Microorganisms (GCM) 10K type strain sequencing project: providing services to taxonomists for standard genome sequencing and annotation.</title>
        <authorList>
            <consortium name="The Broad Institute Genomics Platform"/>
            <consortium name="The Broad Institute Genome Sequencing Center for Infectious Disease"/>
            <person name="Wu L."/>
            <person name="Ma J."/>
        </authorList>
    </citation>
    <scope>NUCLEOTIDE SEQUENCE [LARGE SCALE GENOMIC DNA]</scope>
    <source>
        <strain evidence="2">JCM 16673</strain>
    </source>
</reference>
<keyword evidence="2" id="KW-1185">Reference proteome</keyword>
<protein>
    <submittedName>
        <fullName evidence="1">Uncharacterized protein</fullName>
    </submittedName>
</protein>
<evidence type="ECO:0000313" key="2">
    <source>
        <dbReference type="Proteomes" id="UP001501353"/>
    </source>
</evidence>
<dbReference type="EMBL" id="BAAAZE010000010">
    <property type="protein sequence ID" value="GAA4027423.1"/>
    <property type="molecule type" value="Genomic_DNA"/>
</dbReference>
<comment type="caution">
    <text evidence="1">The sequence shown here is derived from an EMBL/GenBank/DDBJ whole genome shotgun (WGS) entry which is preliminary data.</text>
</comment>
<name>A0ABP7TJY8_9BURK</name>
<dbReference type="Proteomes" id="UP001501353">
    <property type="component" value="Unassembled WGS sequence"/>
</dbReference>
<proteinExistence type="predicted"/>
<accession>A0ABP7TJY8</accession>
<organism evidence="1 2">
    <name type="scientific">Actimicrobium antarcticum</name>
    <dbReference type="NCBI Taxonomy" id="1051899"/>
    <lineage>
        <taxon>Bacteria</taxon>
        <taxon>Pseudomonadati</taxon>
        <taxon>Pseudomonadota</taxon>
        <taxon>Betaproteobacteria</taxon>
        <taxon>Burkholderiales</taxon>
        <taxon>Oxalobacteraceae</taxon>
        <taxon>Actimicrobium</taxon>
    </lineage>
</organism>
<evidence type="ECO:0000313" key="1">
    <source>
        <dbReference type="EMBL" id="GAA4027423.1"/>
    </source>
</evidence>
<gene>
    <name evidence="1" type="ORF">GCM10022212_26910</name>
</gene>